<dbReference type="Proteomes" id="UP001642260">
    <property type="component" value="Unassembled WGS sequence"/>
</dbReference>
<dbReference type="EMBL" id="CAKOAT010073821">
    <property type="protein sequence ID" value="CAH8311726.1"/>
    <property type="molecule type" value="Genomic_DNA"/>
</dbReference>
<accession>A0ABC8J317</accession>
<proteinExistence type="predicted"/>
<comment type="caution">
    <text evidence="1">The sequence shown here is derived from an EMBL/GenBank/DDBJ whole genome shotgun (WGS) entry which is preliminary data.</text>
</comment>
<organism evidence="1 2">
    <name type="scientific">Eruca vesicaria subsp. sativa</name>
    <name type="common">Garden rocket</name>
    <name type="synonym">Eruca sativa</name>
    <dbReference type="NCBI Taxonomy" id="29727"/>
    <lineage>
        <taxon>Eukaryota</taxon>
        <taxon>Viridiplantae</taxon>
        <taxon>Streptophyta</taxon>
        <taxon>Embryophyta</taxon>
        <taxon>Tracheophyta</taxon>
        <taxon>Spermatophyta</taxon>
        <taxon>Magnoliopsida</taxon>
        <taxon>eudicotyledons</taxon>
        <taxon>Gunneridae</taxon>
        <taxon>Pentapetalae</taxon>
        <taxon>rosids</taxon>
        <taxon>malvids</taxon>
        <taxon>Brassicales</taxon>
        <taxon>Brassicaceae</taxon>
        <taxon>Brassiceae</taxon>
        <taxon>Eruca</taxon>
    </lineage>
</organism>
<sequence>MTEVGCGCRGVPGGNFFHPRGFSLKSCFLEQRTRRNHSFFRNVSYVPSLKRGRLITKLSSVSRNSRIFSMDAREISRSFVSVSSRHKKVPVYVMIPIDTFGFDASGCPII</sequence>
<evidence type="ECO:0000313" key="2">
    <source>
        <dbReference type="Proteomes" id="UP001642260"/>
    </source>
</evidence>
<protein>
    <submittedName>
        <fullName evidence="1">Uncharacterized protein</fullName>
    </submittedName>
</protein>
<name>A0ABC8J317_ERUVS</name>
<dbReference type="AlphaFoldDB" id="A0ABC8J317"/>
<gene>
    <name evidence="1" type="ORF">ERUC_LOCUS6031</name>
</gene>
<keyword evidence="2" id="KW-1185">Reference proteome</keyword>
<reference evidence="1 2" key="1">
    <citation type="submission" date="2022-03" db="EMBL/GenBank/DDBJ databases">
        <authorList>
            <person name="Macdonald S."/>
            <person name="Ahmed S."/>
            <person name="Newling K."/>
        </authorList>
    </citation>
    <scope>NUCLEOTIDE SEQUENCE [LARGE SCALE GENOMIC DNA]</scope>
</reference>
<evidence type="ECO:0000313" key="1">
    <source>
        <dbReference type="EMBL" id="CAH8311726.1"/>
    </source>
</evidence>